<dbReference type="Proteomes" id="UP001519307">
    <property type="component" value="Unassembled WGS sequence"/>
</dbReference>
<comment type="caution">
    <text evidence="1">The sequence shown here is derived from an EMBL/GenBank/DDBJ whole genome shotgun (WGS) entry which is preliminary data.</text>
</comment>
<gene>
    <name evidence="1" type="ORF">J2Z42_002483</name>
</gene>
<dbReference type="Pfam" id="PF01976">
    <property type="entry name" value="DUF116"/>
    <property type="match status" value="1"/>
</dbReference>
<evidence type="ECO:0000313" key="1">
    <source>
        <dbReference type="EMBL" id="MBP2033776.1"/>
    </source>
</evidence>
<evidence type="ECO:0008006" key="3">
    <source>
        <dbReference type="Google" id="ProtNLM"/>
    </source>
</evidence>
<proteinExistence type="predicted"/>
<name>A0ABS4KW86_9CLOT</name>
<accession>A0ABS4KW86</accession>
<evidence type="ECO:0000313" key="2">
    <source>
        <dbReference type="Proteomes" id="UP001519307"/>
    </source>
</evidence>
<sequence length="285" mass="33321">MVRLKHLKNSIGKFKGILSYKYIIGNGTEVDKIFYSNDDFKKLIFWLKSSGEFKYEVKRMKIWEMFFKNSNESYIFKINECFVKTANWFKKKSKEKLGIYTLNIEKYLNNDYKMHLTMEDNIFCGRTEVEYHLNMVGAEILNRAFRKLFVKTNKKRLFLPSCMCLRKNGICKKTKAKDGFLCKACSENCNVNKLTKLGKLHNFKVIVIPHETDAFSNTKNIKYGDVGIVGIACILNLIEGGFKARYLNLVPQCVILDYCGCKNHWHKKGIQTDINDEKLFEILQI</sequence>
<organism evidence="1 2">
    <name type="scientific">Clostridium algifaecis</name>
    <dbReference type="NCBI Taxonomy" id="1472040"/>
    <lineage>
        <taxon>Bacteria</taxon>
        <taxon>Bacillati</taxon>
        <taxon>Bacillota</taxon>
        <taxon>Clostridia</taxon>
        <taxon>Eubacteriales</taxon>
        <taxon>Clostridiaceae</taxon>
        <taxon>Clostridium</taxon>
    </lineage>
</organism>
<keyword evidence="2" id="KW-1185">Reference proteome</keyword>
<reference evidence="1 2" key="1">
    <citation type="submission" date="2021-03" db="EMBL/GenBank/DDBJ databases">
        <title>Genomic Encyclopedia of Type Strains, Phase IV (KMG-IV): sequencing the most valuable type-strain genomes for metagenomic binning, comparative biology and taxonomic classification.</title>
        <authorList>
            <person name="Goeker M."/>
        </authorList>
    </citation>
    <scope>NUCLEOTIDE SEQUENCE [LARGE SCALE GENOMIC DNA]</scope>
    <source>
        <strain evidence="1 2">DSM 28783</strain>
    </source>
</reference>
<protein>
    <recommendedName>
        <fullName evidence="3">DUF116 domain-containing protein</fullName>
    </recommendedName>
</protein>
<dbReference type="EMBL" id="JAGGLM010000021">
    <property type="protein sequence ID" value="MBP2033776.1"/>
    <property type="molecule type" value="Genomic_DNA"/>
</dbReference>
<dbReference type="InterPro" id="IPR002829">
    <property type="entry name" value="DUF116"/>
</dbReference>